<feature type="coiled-coil region" evidence="1">
    <location>
        <begin position="334"/>
        <end position="368"/>
    </location>
</feature>
<dbReference type="EMBL" id="ML996576">
    <property type="protein sequence ID" value="KAF2755856.1"/>
    <property type="molecule type" value="Genomic_DNA"/>
</dbReference>
<evidence type="ECO:0000313" key="4">
    <source>
        <dbReference type="Proteomes" id="UP000799437"/>
    </source>
</evidence>
<dbReference type="AlphaFoldDB" id="A0A6A6W187"/>
<keyword evidence="4" id="KW-1185">Reference proteome</keyword>
<feature type="region of interest" description="Disordered" evidence="2">
    <location>
        <begin position="635"/>
        <end position="669"/>
    </location>
</feature>
<organism evidence="3 4">
    <name type="scientific">Pseudovirgaria hyperparasitica</name>
    <dbReference type="NCBI Taxonomy" id="470096"/>
    <lineage>
        <taxon>Eukaryota</taxon>
        <taxon>Fungi</taxon>
        <taxon>Dikarya</taxon>
        <taxon>Ascomycota</taxon>
        <taxon>Pezizomycotina</taxon>
        <taxon>Dothideomycetes</taxon>
        <taxon>Dothideomycetes incertae sedis</taxon>
        <taxon>Acrospermales</taxon>
        <taxon>Acrospermaceae</taxon>
        <taxon>Pseudovirgaria</taxon>
    </lineage>
</organism>
<dbReference type="RefSeq" id="XP_033598307.1">
    <property type="nucleotide sequence ID" value="XM_033749541.1"/>
</dbReference>
<keyword evidence="1" id="KW-0175">Coiled coil</keyword>
<sequence>MSTESSSLMPHSDTGSNTGCCAPKLCLSHMDSFTHLTAPPTTNLDMNEAGFIGSIGVTWAYHFCKLRTKKEQMNDELYFKDREFSRERQKWMAEEKRLFEQINPLRIQLVATKRALEHERSARLESEKAYETSRLEARTAFRKAETQEDDIRRHEDLVSGALRNMFADAYDTEYHLHNVDDGFQINCHGCEMILLALLSPLGKLRLNPGGWIEEMGDETSKVREHNEELCRVISGCIYEAAGICKWERAEHTHDRDSQFMPQCSTCMNSLRSVVERAEIVNTLVLEKEELTKEIDQLSKVCRSEARAARDLVAELREERLIEERIKDWAVGTSIADFKSENDQLRKELAEAQEGIETQSHLVEELQGQLARDQVKDRQIQDSALKILSEYHDLKIENVQLKEDVADAVESKNRLSSLSIAEMNDALQTIKRLKTERTTQEKSIGIADQTVALLCEEAKQYEDLARNRLTLLDVLARGHISGLFGSRNLAENSALARNPEEQTHPNDPSYLSYAMLAETRISSLVRSNSLLRAELSVSHSTLAERNETLTAMEEKLDASESRLLHEEMSNSLAQSKILDLEGTIETLQAQMKDMNIQYMKLKMFIQTQAPQTISEVIHQQEQEIECLKYQAQHTRERKHVSTDGPAMQYPHDCLEDRSVDEEEEREADNHRLNSEMYRTEVADWFAGNVSSVTGLSPDLQDWRDV</sequence>
<feature type="coiled-coil region" evidence="1">
    <location>
        <begin position="280"/>
        <end position="307"/>
    </location>
</feature>
<evidence type="ECO:0000256" key="2">
    <source>
        <dbReference type="SAM" id="MobiDB-lite"/>
    </source>
</evidence>
<dbReference type="Proteomes" id="UP000799437">
    <property type="component" value="Unassembled WGS sequence"/>
</dbReference>
<evidence type="ECO:0000256" key="1">
    <source>
        <dbReference type="SAM" id="Coils"/>
    </source>
</evidence>
<dbReference type="GeneID" id="54490595"/>
<evidence type="ECO:0000313" key="3">
    <source>
        <dbReference type="EMBL" id="KAF2755856.1"/>
    </source>
</evidence>
<gene>
    <name evidence="3" type="ORF">EJ05DRAFT_539714</name>
</gene>
<protein>
    <submittedName>
        <fullName evidence="3">Uncharacterized protein</fullName>
    </submittedName>
</protein>
<proteinExistence type="predicted"/>
<reference evidence="3" key="1">
    <citation type="journal article" date="2020" name="Stud. Mycol.">
        <title>101 Dothideomycetes genomes: a test case for predicting lifestyles and emergence of pathogens.</title>
        <authorList>
            <person name="Haridas S."/>
            <person name="Albert R."/>
            <person name="Binder M."/>
            <person name="Bloem J."/>
            <person name="Labutti K."/>
            <person name="Salamov A."/>
            <person name="Andreopoulos B."/>
            <person name="Baker S."/>
            <person name="Barry K."/>
            <person name="Bills G."/>
            <person name="Bluhm B."/>
            <person name="Cannon C."/>
            <person name="Castanera R."/>
            <person name="Culley D."/>
            <person name="Daum C."/>
            <person name="Ezra D."/>
            <person name="Gonzalez J."/>
            <person name="Henrissat B."/>
            <person name="Kuo A."/>
            <person name="Liang C."/>
            <person name="Lipzen A."/>
            <person name="Lutzoni F."/>
            <person name="Magnuson J."/>
            <person name="Mondo S."/>
            <person name="Nolan M."/>
            <person name="Ohm R."/>
            <person name="Pangilinan J."/>
            <person name="Park H.-J."/>
            <person name="Ramirez L."/>
            <person name="Alfaro M."/>
            <person name="Sun H."/>
            <person name="Tritt A."/>
            <person name="Yoshinaga Y."/>
            <person name="Zwiers L.-H."/>
            <person name="Turgeon B."/>
            <person name="Goodwin S."/>
            <person name="Spatafora J."/>
            <person name="Crous P."/>
            <person name="Grigoriev I."/>
        </authorList>
    </citation>
    <scope>NUCLEOTIDE SEQUENCE</scope>
    <source>
        <strain evidence="3">CBS 121739</strain>
    </source>
</reference>
<name>A0A6A6W187_9PEZI</name>
<accession>A0A6A6W187</accession>